<keyword evidence="9" id="KW-0865">Zymogen</keyword>
<dbReference type="SUPFAM" id="SSF53187">
    <property type="entry name" value="Zn-dependent exopeptidases"/>
    <property type="match status" value="1"/>
</dbReference>
<evidence type="ECO:0000256" key="6">
    <source>
        <dbReference type="ARBA" id="ARBA00022801"/>
    </source>
</evidence>
<feature type="chain" id="PRO_5006145429" evidence="11">
    <location>
        <begin position="22"/>
        <end position="202"/>
    </location>
</feature>
<evidence type="ECO:0000256" key="10">
    <source>
        <dbReference type="ARBA" id="ARBA00023180"/>
    </source>
</evidence>
<accession>A0A0P7XJK6</accession>
<keyword evidence="2" id="KW-0964">Secreted</keyword>
<comment type="subcellular location">
    <subcellularLocation>
        <location evidence="1">Secreted</location>
    </subcellularLocation>
</comment>
<evidence type="ECO:0000256" key="2">
    <source>
        <dbReference type="ARBA" id="ARBA00022525"/>
    </source>
</evidence>
<evidence type="ECO:0000256" key="1">
    <source>
        <dbReference type="ARBA" id="ARBA00004613"/>
    </source>
</evidence>
<sequence>MKKRHLLGIGLMLLFSTQVKAQDPVIENIIKEAEENSQLRYLGHELLDGIGPRLVGSPQMQKAHDWAVAQFEAWGIEGKNEQWGEWRGWERGITHIDMVEPWVRSLSGTQLAWSPPSPEGGAMGEVIAIPKLEEGQSFEDWLPSVKGKYVMISTPQVTGRPDYNWEEWSTEESFSKMKEERDEMQAEWELRISQTGHGRREL</sequence>
<keyword evidence="3" id="KW-0645">Protease</keyword>
<keyword evidence="5 11" id="KW-0732">Signal</keyword>
<reference evidence="12 13" key="1">
    <citation type="submission" date="2015-09" db="EMBL/GenBank/DDBJ databases">
        <title>Identification and resolution of microdiversity through metagenomic sequencing of parallel consortia.</title>
        <authorList>
            <person name="Nelson W.C."/>
            <person name="Romine M.F."/>
            <person name="Lindemann S.R."/>
        </authorList>
    </citation>
    <scope>NUCLEOTIDE SEQUENCE [LARGE SCALE GENOMIC DNA]</scope>
    <source>
        <strain evidence="12">HL-49</strain>
    </source>
</reference>
<dbReference type="InterPro" id="IPR039866">
    <property type="entry name" value="CPQ"/>
</dbReference>
<dbReference type="AlphaFoldDB" id="A0A0P7XJK6"/>
<dbReference type="GO" id="GO:0006508">
    <property type="term" value="P:proteolysis"/>
    <property type="evidence" value="ECO:0007669"/>
    <property type="project" value="UniProtKB-KW"/>
</dbReference>
<dbReference type="PANTHER" id="PTHR12053:SF3">
    <property type="entry name" value="CARBOXYPEPTIDASE Q"/>
    <property type="match status" value="1"/>
</dbReference>
<feature type="non-terminal residue" evidence="12">
    <location>
        <position position="202"/>
    </location>
</feature>
<dbReference type="EMBL" id="LJXT01000039">
    <property type="protein sequence ID" value="KPQ16496.1"/>
    <property type="molecule type" value="Genomic_DNA"/>
</dbReference>
<dbReference type="GO" id="GO:0046872">
    <property type="term" value="F:metal ion binding"/>
    <property type="evidence" value="ECO:0007669"/>
    <property type="project" value="UniProtKB-KW"/>
</dbReference>
<organism evidence="12 13">
    <name type="scientific">Algoriphagus marincola HL-49</name>
    <dbReference type="NCBI Taxonomy" id="1305737"/>
    <lineage>
        <taxon>Bacteria</taxon>
        <taxon>Pseudomonadati</taxon>
        <taxon>Bacteroidota</taxon>
        <taxon>Cytophagia</taxon>
        <taxon>Cytophagales</taxon>
        <taxon>Cyclobacteriaceae</taxon>
        <taxon>Algoriphagus</taxon>
    </lineage>
</organism>
<feature type="signal peptide" evidence="11">
    <location>
        <begin position="1"/>
        <end position="21"/>
    </location>
</feature>
<dbReference type="Gene3D" id="3.50.30.30">
    <property type="match status" value="1"/>
</dbReference>
<dbReference type="GO" id="GO:0005576">
    <property type="term" value="C:extracellular region"/>
    <property type="evidence" value="ECO:0007669"/>
    <property type="project" value="UniProtKB-SubCell"/>
</dbReference>
<dbReference type="Proteomes" id="UP000050421">
    <property type="component" value="Unassembled WGS sequence"/>
</dbReference>
<evidence type="ECO:0000256" key="11">
    <source>
        <dbReference type="SAM" id="SignalP"/>
    </source>
</evidence>
<proteinExistence type="predicted"/>
<keyword evidence="12" id="KW-0031">Aminopeptidase</keyword>
<keyword evidence="4" id="KW-0479">Metal-binding</keyword>
<keyword evidence="6" id="KW-0378">Hydrolase</keyword>
<evidence type="ECO:0000313" key="13">
    <source>
        <dbReference type="Proteomes" id="UP000050421"/>
    </source>
</evidence>
<dbReference type="Gene3D" id="3.40.630.10">
    <property type="entry name" value="Zn peptidases"/>
    <property type="match status" value="1"/>
</dbReference>
<gene>
    <name evidence="12" type="ORF">HLUCCX10_07680</name>
</gene>
<evidence type="ECO:0000256" key="5">
    <source>
        <dbReference type="ARBA" id="ARBA00022729"/>
    </source>
</evidence>
<name>A0A0P7XJK6_9BACT</name>
<evidence type="ECO:0000256" key="4">
    <source>
        <dbReference type="ARBA" id="ARBA00022723"/>
    </source>
</evidence>
<dbReference type="PANTHER" id="PTHR12053">
    <property type="entry name" value="PROTEASE FAMILY M28 PLASMA GLUTAMATE CARBOXYPEPTIDASE-RELATED"/>
    <property type="match status" value="1"/>
</dbReference>
<keyword evidence="8" id="KW-0482">Metalloprotease</keyword>
<protein>
    <submittedName>
        <fullName evidence="12">Putative aminopeptidase</fullName>
    </submittedName>
</protein>
<evidence type="ECO:0000256" key="9">
    <source>
        <dbReference type="ARBA" id="ARBA00023145"/>
    </source>
</evidence>
<evidence type="ECO:0000313" key="12">
    <source>
        <dbReference type="EMBL" id="KPQ16496.1"/>
    </source>
</evidence>
<evidence type="ECO:0000256" key="8">
    <source>
        <dbReference type="ARBA" id="ARBA00023049"/>
    </source>
</evidence>
<keyword evidence="10" id="KW-0325">Glycoprotein</keyword>
<evidence type="ECO:0000256" key="3">
    <source>
        <dbReference type="ARBA" id="ARBA00022670"/>
    </source>
</evidence>
<dbReference type="GO" id="GO:0004177">
    <property type="term" value="F:aminopeptidase activity"/>
    <property type="evidence" value="ECO:0007669"/>
    <property type="project" value="UniProtKB-KW"/>
</dbReference>
<evidence type="ECO:0000256" key="7">
    <source>
        <dbReference type="ARBA" id="ARBA00022833"/>
    </source>
</evidence>
<comment type="caution">
    <text evidence="12">The sequence shown here is derived from an EMBL/GenBank/DDBJ whole genome shotgun (WGS) entry which is preliminary data.</text>
</comment>
<dbReference type="GO" id="GO:0070573">
    <property type="term" value="F:metallodipeptidase activity"/>
    <property type="evidence" value="ECO:0007669"/>
    <property type="project" value="InterPro"/>
</dbReference>
<keyword evidence="7" id="KW-0862">Zinc</keyword>